<proteinExistence type="predicted"/>
<dbReference type="AlphaFoldDB" id="A0A5B7GHK7"/>
<sequence>MAVCWSSSQPFHCRKSSELILTNLWTKTTHTSHTRTARPQLGLHPTSTCYRGTMGGAWDSIDSDRILAIKGDPGSPGPPGAPGPSGKDGLPATMPPCCFPPTQQPAHSDLIPRVTRDTRVSEGSPQSTAKKFLPESLRDLLDRLVSGSALLQRLERWSCHEVF</sequence>
<name>A0A5B7GHK7_PORTR</name>
<accession>A0A5B7GHK7</accession>
<feature type="compositionally biased region" description="Pro residues" evidence="1">
    <location>
        <begin position="93"/>
        <end position="103"/>
    </location>
</feature>
<evidence type="ECO:0000313" key="2">
    <source>
        <dbReference type="EMBL" id="MPC56687.1"/>
    </source>
</evidence>
<protein>
    <submittedName>
        <fullName evidence="2">Uncharacterized protein</fullName>
    </submittedName>
</protein>
<evidence type="ECO:0000256" key="1">
    <source>
        <dbReference type="SAM" id="MobiDB-lite"/>
    </source>
</evidence>
<dbReference type="Proteomes" id="UP000324222">
    <property type="component" value="Unassembled WGS sequence"/>
</dbReference>
<organism evidence="2 3">
    <name type="scientific">Portunus trituberculatus</name>
    <name type="common">Swimming crab</name>
    <name type="synonym">Neptunus trituberculatus</name>
    <dbReference type="NCBI Taxonomy" id="210409"/>
    <lineage>
        <taxon>Eukaryota</taxon>
        <taxon>Metazoa</taxon>
        <taxon>Ecdysozoa</taxon>
        <taxon>Arthropoda</taxon>
        <taxon>Crustacea</taxon>
        <taxon>Multicrustacea</taxon>
        <taxon>Malacostraca</taxon>
        <taxon>Eumalacostraca</taxon>
        <taxon>Eucarida</taxon>
        <taxon>Decapoda</taxon>
        <taxon>Pleocyemata</taxon>
        <taxon>Brachyura</taxon>
        <taxon>Eubrachyura</taxon>
        <taxon>Portunoidea</taxon>
        <taxon>Portunidae</taxon>
        <taxon>Portuninae</taxon>
        <taxon>Portunus</taxon>
    </lineage>
</organism>
<dbReference type="EMBL" id="VSRR010014162">
    <property type="protein sequence ID" value="MPC56687.1"/>
    <property type="molecule type" value="Genomic_DNA"/>
</dbReference>
<gene>
    <name evidence="2" type="ORF">E2C01_050653</name>
</gene>
<evidence type="ECO:0000313" key="3">
    <source>
        <dbReference type="Proteomes" id="UP000324222"/>
    </source>
</evidence>
<feature type="region of interest" description="Disordered" evidence="1">
    <location>
        <begin position="67"/>
        <end position="108"/>
    </location>
</feature>
<reference evidence="2 3" key="1">
    <citation type="submission" date="2019-05" db="EMBL/GenBank/DDBJ databases">
        <title>Another draft genome of Portunus trituberculatus and its Hox gene families provides insights of decapod evolution.</title>
        <authorList>
            <person name="Jeong J.-H."/>
            <person name="Song I."/>
            <person name="Kim S."/>
            <person name="Choi T."/>
            <person name="Kim D."/>
            <person name="Ryu S."/>
            <person name="Kim W."/>
        </authorList>
    </citation>
    <scope>NUCLEOTIDE SEQUENCE [LARGE SCALE GENOMIC DNA]</scope>
    <source>
        <tissue evidence="2">Muscle</tissue>
    </source>
</reference>
<comment type="caution">
    <text evidence="2">The sequence shown here is derived from an EMBL/GenBank/DDBJ whole genome shotgun (WGS) entry which is preliminary data.</text>
</comment>
<keyword evidence="3" id="KW-1185">Reference proteome</keyword>